<dbReference type="EMBL" id="BJXB01000011">
    <property type="protein sequence ID" value="GEM47072.1"/>
    <property type="molecule type" value="Genomic_DNA"/>
</dbReference>
<reference evidence="6 7" key="1">
    <citation type="submission" date="2019-07" db="EMBL/GenBank/DDBJ databases">
        <title>Whole genome shotgun sequence of Deinococcus cellulosilyticus NBRC 106333.</title>
        <authorList>
            <person name="Hosoyama A."/>
            <person name="Uohara A."/>
            <person name="Ohji S."/>
            <person name="Ichikawa N."/>
        </authorList>
    </citation>
    <scope>NUCLEOTIDE SEQUENCE [LARGE SCALE GENOMIC DNA]</scope>
    <source>
        <strain evidence="6 7">NBRC 106333</strain>
    </source>
</reference>
<sequence>MKNNVTINAVAREAGVSISTVSRVLNGTAKVAPEKLIRVENAMLKLGYRTQLVASHRSSSKLKSIGVMLQDLTSMYYTHAISGIEQALQDTGHHPVFISGHWNPTTEQEALEILLDRQVSGLIVIGGYLSEDHLRTLVRQIPTVILDRQVKGLEKYCIPMNNTLGAYMATKHLLDLGHRQIAHVTGMAGNQDSTERLAGYRQALQDAGVPFDPNLVIQGDFRELSGILAVEILLNRNVQFSAIFCANDQMAYGVRLALFRKGIRVPQDISLVGFDDIAGSDYITPPLTTIKHPIFEMGFAAGKGLLRVLSQQPFPTFPEFSPSLVVRESTTMLFKPRYQPQKRFDF</sequence>
<gene>
    <name evidence="6" type="ORF">DC3_27070</name>
</gene>
<protein>
    <submittedName>
        <fullName evidence="6">LacI family transcriptional regulator</fullName>
    </submittedName>
</protein>
<evidence type="ECO:0000313" key="7">
    <source>
        <dbReference type="Proteomes" id="UP000321306"/>
    </source>
</evidence>
<dbReference type="PRINTS" id="PR00036">
    <property type="entry name" value="HTHLACI"/>
</dbReference>
<dbReference type="InterPro" id="IPR010982">
    <property type="entry name" value="Lambda_DNA-bd_dom_sf"/>
</dbReference>
<dbReference type="InterPro" id="IPR001387">
    <property type="entry name" value="Cro/C1-type_HTH"/>
</dbReference>
<dbReference type="PROSITE" id="PS50932">
    <property type="entry name" value="HTH_LACI_2"/>
    <property type="match status" value="1"/>
</dbReference>
<dbReference type="Proteomes" id="UP000321306">
    <property type="component" value="Unassembled WGS sequence"/>
</dbReference>
<dbReference type="InterPro" id="IPR000843">
    <property type="entry name" value="HTH_LacI"/>
</dbReference>
<evidence type="ECO:0000256" key="3">
    <source>
        <dbReference type="ARBA" id="ARBA00023163"/>
    </source>
</evidence>
<proteinExistence type="predicted"/>
<evidence type="ECO:0000256" key="1">
    <source>
        <dbReference type="ARBA" id="ARBA00023015"/>
    </source>
</evidence>
<dbReference type="Pfam" id="PF00356">
    <property type="entry name" value="LacI"/>
    <property type="match status" value="1"/>
</dbReference>
<keyword evidence="1" id="KW-0805">Transcription regulation</keyword>
<dbReference type="GO" id="GO:0000976">
    <property type="term" value="F:transcription cis-regulatory region binding"/>
    <property type="evidence" value="ECO:0007669"/>
    <property type="project" value="TreeGrafter"/>
</dbReference>
<dbReference type="SUPFAM" id="SSF47413">
    <property type="entry name" value="lambda repressor-like DNA-binding domains"/>
    <property type="match status" value="1"/>
</dbReference>
<dbReference type="CDD" id="cd06290">
    <property type="entry name" value="PBP1_LacI-like"/>
    <property type="match status" value="1"/>
</dbReference>
<keyword evidence="7" id="KW-1185">Reference proteome</keyword>
<dbReference type="InterPro" id="IPR046335">
    <property type="entry name" value="LacI/GalR-like_sensor"/>
</dbReference>
<dbReference type="Pfam" id="PF13377">
    <property type="entry name" value="Peripla_BP_3"/>
    <property type="match status" value="1"/>
</dbReference>
<evidence type="ECO:0000256" key="2">
    <source>
        <dbReference type="ARBA" id="ARBA00023125"/>
    </source>
</evidence>
<dbReference type="Gene3D" id="1.10.260.40">
    <property type="entry name" value="lambda repressor-like DNA-binding domains"/>
    <property type="match status" value="1"/>
</dbReference>
<organism evidence="6 7">
    <name type="scientific">Deinococcus cellulosilyticus (strain DSM 18568 / NBRC 106333 / KACC 11606 / 5516J-15)</name>
    <dbReference type="NCBI Taxonomy" id="1223518"/>
    <lineage>
        <taxon>Bacteria</taxon>
        <taxon>Thermotogati</taxon>
        <taxon>Deinococcota</taxon>
        <taxon>Deinococci</taxon>
        <taxon>Deinococcales</taxon>
        <taxon>Deinococcaceae</taxon>
        <taxon>Deinococcus</taxon>
    </lineage>
</organism>
<comment type="caution">
    <text evidence="6">The sequence shown here is derived from an EMBL/GenBank/DDBJ whole genome shotgun (WGS) entry which is preliminary data.</text>
</comment>
<evidence type="ECO:0000259" key="4">
    <source>
        <dbReference type="PROSITE" id="PS50932"/>
    </source>
</evidence>
<dbReference type="OrthoDB" id="156657at2"/>
<feature type="domain" description="HTH lacI-type" evidence="4">
    <location>
        <begin position="5"/>
        <end position="59"/>
    </location>
</feature>
<dbReference type="InterPro" id="IPR028082">
    <property type="entry name" value="Peripla_BP_I"/>
</dbReference>
<dbReference type="SMART" id="SM00354">
    <property type="entry name" value="HTH_LACI"/>
    <property type="match status" value="1"/>
</dbReference>
<dbReference type="Gene3D" id="3.40.50.2300">
    <property type="match status" value="2"/>
</dbReference>
<dbReference type="CDD" id="cd01392">
    <property type="entry name" value="HTH_LacI"/>
    <property type="match status" value="1"/>
</dbReference>
<dbReference type="PROSITE" id="PS50943">
    <property type="entry name" value="HTH_CROC1"/>
    <property type="match status" value="1"/>
</dbReference>
<dbReference type="PANTHER" id="PTHR30146">
    <property type="entry name" value="LACI-RELATED TRANSCRIPTIONAL REPRESSOR"/>
    <property type="match status" value="1"/>
</dbReference>
<evidence type="ECO:0000313" key="6">
    <source>
        <dbReference type="EMBL" id="GEM47072.1"/>
    </source>
</evidence>
<dbReference type="AlphaFoldDB" id="A0A511N2L2"/>
<dbReference type="PANTHER" id="PTHR30146:SF109">
    <property type="entry name" value="HTH-TYPE TRANSCRIPTIONAL REGULATOR GALS"/>
    <property type="match status" value="1"/>
</dbReference>
<dbReference type="GO" id="GO:0003700">
    <property type="term" value="F:DNA-binding transcription factor activity"/>
    <property type="evidence" value="ECO:0007669"/>
    <property type="project" value="TreeGrafter"/>
</dbReference>
<dbReference type="SUPFAM" id="SSF53822">
    <property type="entry name" value="Periplasmic binding protein-like I"/>
    <property type="match status" value="1"/>
</dbReference>
<dbReference type="RefSeq" id="WP_146885035.1">
    <property type="nucleotide sequence ID" value="NZ_BJXB01000011.1"/>
</dbReference>
<keyword evidence="2" id="KW-0238">DNA-binding</keyword>
<evidence type="ECO:0000259" key="5">
    <source>
        <dbReference type="PROSITE" id="PS50943"/>
    </source>
</evidence>
<feature type="domain" description="HTH cro/C1-type" evidence="5">
    <location>
        <begin position="2"/>
        <end position="49"/>
    </location>
</feature>
<keyword evidence="3" id="KW-0804">Transcription</keyword>
<accession>A0A511N2L2</accession>
<name>A0A511N2L2_DEIC1</name>